<feature type="coiled-coil region" evidence="1">
    <location>
        <begin position="148"/>
        <end position="182"/>
    </location>
</feature>
<feature type="transmembrane region" description="Helical" evidence="2">
    <location>
        <begin position="256"/>
        <end position="274"/>
    </location>
</feature>
<accession>A0A3S9YBC0</accession>
<dbReference type="EMBL" id="CP029042">
    <property type="protein sequence ID" value="AZS72276.1"/>
    <property type="molecule type" value="Genomic_DNA"/>
</dbReference>
<dbReference type="AlphaFoldDB" id="A0A3S9YBC0"/>
<keyword evidence="1" id="KW-0175">Coiled coil</keyword>
<evidence type="ECO:0000313" key="5">
    <source>
        <dbReference type="Proteomes" id="UP000275579"/>
    </source>
</evidence>
<dbReference type="InterPro" id="IPR036689">
    <property type="entry name" value="ESAT-6-like_sf"/>
</dbReference>
<dbReference type="Pfam" id="PF21725">
    <property type="entry name" value="T7SS_signal"/>
    <property type="match status" value="1"/>
</dbReference>
<protein>
    <recommendedName>
        <fullName evidence="3">Putative T7SS secretion signal domain-containing protein</fullName>
    </recommendedName>
</protein>
<dbReference type="InterPro" id="IPR049082">
    <property type="entry name" value="T7SS_signal"/>
</dbReference>
<feature type="domain" description="Putative T7SS secretion signal" evidence="3">
    <location>
        <begin position="23"/>
        <end position="202"/>
    </location>
</feature>
<reference evidence="4 5" key="1">
    <citation type="submission" date="2018-04" db="EMBL/GenBank/DDBJ databases">
        <title>Complete genome sequences of Streptomyces lydicus strain WYEC and characterization of antagonistic properties of biological control agents.</title>
        <authorList>
            <person name="Mariita R.M."/>
            <person name="Sello J.K."/>
        </authorList>
    </citation>
    <scope>NUCLEOTIDE SEQUENCE [LARGE SCALE GENOMIC DNA]</scope>
    <source>
        <strain evidence="4 5">WYEC 108</strain>
    </source>
</reference>
<dbReference type="Proteomes" id="UP000275579">
    <property type="component" value="Chromosome"/>
</dbReference>
<dbReference type="RefSeq" id="WP_127151411.1">
    <property type="nucleotide sequence ID" value="NZ_CP029042.1"/>
</dbReference>
<dbReference type="SUPFAM" id="SSF140453">
    <property type="entry name" value="EsxAB dimer-like"/>
    <property type="match status" value="1"/>
</dbReference>
<gene>
    <name evidence="4" type="ORF">DDE74_16090</name>
</gene>
<organism evidence="4 5">
    <name type="scientific">Streptomyces lydicus</name>
    <dbReference type="NCBI Taxonomy" id="47763"/>
    <lineage>
        <taxon>Bacteria</taxon>
        <taxon>Bacillati</taxon>
        <taxon>Actinomycetota</taxon>
        <taxon>Actinomycetes</taxon>
        <taxon>Kitasatosporales</taxon>
        <taxon>Streptomycetaceae</taxon>
        <taxon>Streptomyces</taxon>
    </lineage>
</organism>
<keyword evidence="2" id="KW-0812">Transmembrane</keyword>
<evidence type="ECO:0000313" key="4">
    <source>
        <dbReference type="EMBL" id="AZS72276.1"/>
    </source>
</evidence>
<sequence length="407" mass="43659">MSWRYMFIGKDEDWPGIGFNPAKGDLDQIQALASDVKSVGDELDELDHMLKSIGKNDGAWEGEAAEKFTKKLGELPKFLRQGSESMHDCAKALRGWHTHLQGLQKKAVPLESETAAARKQMKSDLDHHQKVYDEYQSHVGEQMDPADAKALADRLDSAQHKADKSRDKLEELVREAERIHSDWSDLADEAERAILKASENHPPDLHWWNRVADGLKAGWRAFKDWLAEHADLLSNISAVLSIASLATMAIPPVGAILGGLAIGASALALAGYGIKASRGGKVGVMDWVGAGLGVLPGIGAVKGLKAAGALAKGERIAAQGGKIANTFKNAQSLKTSENMARGMADGVMHKGIQKVFPKAEGMGVDVAHWGARGTQMGVKGIGLGHRLEANWPDDKPIGKAFLQAAGA</sequence>
<evidence type="ECO:0000256" key="2">
    <source>
        <dbReference type="SAM" id="Phobius"/>
    </source>
</evidence>
<name>A0A3S9YBC0_9ACTN</name>
<evidence type="ECO:0000256" key="1">
    <source>
        <dbReference type="SAM" id="Coils"/>
    </source>
</evidence>
<evidence type="ECO:0000259" key="3">
    <source>
        <dbReference type="Pfam" id="PF21725"/>
    </source>
</evidence>
<proteinExistence type="predicted"/>
<keyword evidence="2" id="KW-1133">Transmembrane helix</keyword>
<keyword evidence="2" id="KW-0472">Membrane</keyword>